<dbReference type="PANTHER" id="PTHR33266:SF1">
    <property type="entry name" value="F-BOX DOMAIN-CONTAINING PROTEIN"/>
    <property type="match status" value="1"/>
</dbReference>
<dbReference type="EMBL" id="KN881606">
    <property type="protein sequence ID" value="KIY53565.1"/>
    <property type="molecule type" value="Genomic_DNA"/>
</dbReference>
<dbReference type="AlphaFoldDB" id="A0A0D7ANX3"/>
<accession>A0A0D7ANX3</accession>
<feature type="compositionally biased region" description="Polar residues" evidence="1">
    <location>
        <begin position="165"/>
        <end position="174"/>
    </location>
</feature>
<reference evidence="2 3" key="1">
    <citation type="journal article" date="2015" name="Fungal Genet. Biol.">
        <title>Evolution of novel wood decay mechanisms in Agaricales revealed by the genome sequences of Fistulina hepatica and Cylindrobasidium torrendii.</title>
        <authorList>
            <person name="Floudas D."/>
            <person name="Held B.W."/>
            <person name="Riley R."/>
            <person name="Nagy L.G."/>
            <person name="Koehler G."/>
            <person name="Ransdell A.S."/>
            <person name="Younus H."/>
            <person name="Chow J."/>
            <person name="Chiniquy J."/>
            <person name="Lipzen A."/>
            <person name="Tritt A."/>
            <person name="Sun H."/>
            <person name="Haridas S."/>
            <person name="LaButti K."/>
            <person name="Ohm R.A."/>
            <person name="Kues U."/>
            <person name="Blanchette R.A."/>
            <person name="Grigoriev I.V."/>
            <person name="Minto R.E."/>
            <person name="Hibbett D.S."/>
        </authorList>
    </citation>
    <scope>NUCLEOTIDE SEQUENCE [LARGE SCALE GENOMIC DNA]</scope>
    <source>
        <strain evidence="2 3">ATCC 64428</strain>
    </source>
</reference>
<gene>
    <name evidence="2" type="ORF">FISHEDRAFT_33100</name>
</gene>
<organism evidence="2 3">
    <name type="scientific">Fistulina hepatica ATCC 64428</name>
    <dbReference type="NCBI Taxonomy" id="1128425"/>
    <lineage>
        <taxon>Eukaryota</taxon>
        <taxon>Fungi</taxon>
        <taxon>Dikarya</taxon>
        <taxon>Basidiomycota</taxon>
        <taxon>Agaricomycotina</taxon>
        <taxon>Agaricomycetes</taxon>
        <taxon>Agaricomycetidae</taxon>
        <taxon>Agaricales</taxon>
        <taxon>Fistulinaceae</taxon>
        <taxon>Fistulina</taxon>
    </lineage>
</organism>
<dbReference type="Proteomes" id="UP000054144">
    <property type="component" value="Unassembled WGS sequence"/>
</dbReference>
<feature type="region of interest" description="Disordered" evidence="1">
    <location>
        <begin position="165"/>
        <end position="187"/>
    </location>
</feature>
<evidence type="ECO:0000313" key="2">
    <source>
        <dbReference type="EMBL" id="KIY53565.1"/>
    </source>
</evidence>
<dbReference type="OrthoDB" id="107110at2759"/>
<keyword evidence="3" id="KW-1185">Reference proteome</keyword>
<protein>
    <submittedName>
        <fullName evidence="2">Uncharacterized protein</fullName>
    </submittedName>
</protein>
<feature type="non-terminal residue" evidence="2">
    <location>
        <position position="1"/>
    </location>
</feature>
<evidence type="ECO:0000256" key="1">
    <source>
        <dbReference type="SAM" id="MobiDB-lite"/>
    </source>
</evidence>
<proteinExistence type="predicted"/>
<evidence type="ECO:0000313" key="3">
    <source>
        <dbReference type="Proteomes" id="UP000054144"/>
    </source>
</evidence>
<sequence>EKVTVQSWARPYKGQAPEALWNHINNHLLDSHDEPYAPYCAIVQSSGMGKSRCIDEFSKTHFVIPINLRKPRAPGFPAADKALYDLFAPDSAKSYSSPLLFELMRAFLCALFEEVEKVIAKHASNPEDLPSWFRQYMTEGQTFGSQGQKRKSLYEAVANRTETVSYASSVPQTSPKREKFSDDSGPSDPLIDAVKKLLEHFKPHTPDNSSHPRVILAFDEAHTLTRNVEESENLDGHGSFSPFSNLRGSLRFLRGSPIFSVFLSTTGKITQFSGPKHLDPSVRVQTGKYSLVPAFTTLGWDQFARPLPVIVKRDGVLCADIGFDYQSTAPESSETGVPVGFMSFVKQKLTARAADDGELPPVAKFAVLAQRLPLEFMSKVYSEAEREQVENHLRVCVSIDKSFVSMVTTNSSEPIVSEAACGLMRSADFKAPAALLRVMGGFSIDKGNRGELIALLLLILARDEAVRTPVGLEQLKGQGFFGVIPFLKALFVSPEDPSSDFEDKDIPLKDAFKDTFMHFNHFVKRGEQEGLDFPCLLGFLARNAAVMCANGQKGIDGAVPMVSMSKDGIIIVRTKTAVFLLQVKNAKKYSATPQEKLFASMDLEMFGFKDLEVPIIRVVFALAGRPALHVMQQPGKRGKFTSYDIWASGMSGQVFRACKDDEATWKSLVDLSYGWKSIYTEKESPNRELQMQTTPMVAKDPEFWEWIGEDWKRLSN</sequence>
<dbReference type="PANTHER" id="PTHR33266">
    <property type="entry name" value="CHROMOSOME 15, WHOLE GENOME SHOTGUN SEQUENCE"/>
    <property type="match status" value="1"/>
</dbReference>
<name>A0A0D7ANX3_9AGAR</name>